<keyword evidence="3" id="KW-0804">Transcription</keyword>
<dbReference type="InterPro" id="IPR018356">
    <property type="entry name" value="Tscrpt_reg_HTH_DeoR_CS"/>
</dbReference>
<reference evidence="5 6" key="1">
    <citation type="submission" date="2018-03" db="EMBL/GenBank/DDBJ databases">
        <title>Genomic Encyclopedia of Type Strains, Phase III (KMG-III): the genomes of soil and plant-associated and newly described type strains.</title>
        <authorList>
            <person name="Whitman W."/>
        </authorList>
    </citation>
    <scope>NUCLEOTIDE SEQUENCE [LARGE SCALE GENOMIC DNA]</scope>
    <source>
        <strain evidence="5 6">CGMCC 1.12484</strain>
    </source>
</reference>
<dbReference type="PROSITE" id="PS51000">
    <property type="entry name" value="HTH_DEOR_2"/>
    <property type="match status" value="1"/>
</dbReference>
<dbReference type="InterPro" id="IPR036390">
    <property type="entry name" value="WH_DNA-bd_sf"/>
</dbReference>
<dbReference type="SMART" id="SM00420">
    <property type="entry name" value="HTH_DEOR"/>
    <property type="match status" value="1"/>
</dbReference>
<dbReference type="PANTHER" id="PTHR30363">
    <property type="entry name" value="HTH-TYPE TRANSCRIPTIONAL REGULATOR SRLR-RELATED"/>
    <property type="match status" value="1"/>
</dbReference>
<dbReference type="InterPro" id="IPR001034">
    <property type="entry name" value="DeoR_HTH"/>
</dbReference>
<dbReference type="SUPFAM" id="SSF100950">
    <property type="entry name" value="NagB/RpiA/CoA transferase-like"/>
    <property type="match status" value="1"/>
</dbReference>
<dbReference type="SUPFAM" id="SSF46785">
    <property type="entry name" value="Winged helix' DNA-binding domain"/>
    <property type="match status" value="1"/>
</dbReference>
<evidence type="ECO:0000256" key="2">
    <source>
        <dbReference type="ARBA" id="ARBA00023125"/>
    </source>
</evidence>
<accession>A0A2T0VBZ2</accession>
<evidence type="ECO:0000256" key="1">
    <source>
        <dbReference type="ARBA" id="ARBA00023015"/>
    </source>
</evidence>
<dbReference type="Pfam" id="PF00455">
    <property type="entry name" value="DeoRC"/>
    <property type="match status" value="1"/>
</dbReference>
<dbReference type="OrthoDB" id="7688673at2"/>
<dbReference type="Gene3D" id="3.40.50.1360">
    <property type="match status" value="1"/>
</dbReference>
<dbReference type="InterPro" id="IPR050313">
    <property type="entry name" value="Carb_Metab_HTH_regulators"/>
</dbReference>
<dbReference type="GO" id="GO:0003677">
    <property type="term" value="F:DNA binding"/>
    <property type="evidence" value="ECO:0007669"/>
    <property type="project" value="UniProtKB-KW"/>
</dbReference>
<sequence length="282" mass="29142">MARDSTAERREKLADLVTKRGFLRVADASAILGVSEVTVRADLTALEATDRVLRVHGGAMPVHGGAMPVPGAGVGTATSHDPKSDAVPEPTFEQALIRETESKRAIGEAAAALVTSGQSVILDVGSTALAVAEALVRRVDLVDVAVITNGISIALALEAAIPRFTVVVTGGTLRPLQHSLVNPSASAFLESVHVDIAFIGCNGIDPVRGVTNINYPEAEVKRRMVQSSSRQVLIADGSKLGQAHLGVIGAVAEFAQLVTGGVVDEVIVDSLRSAGLEVLVVA</sequence>
<keyword evidence="1" id="KW-0805">Transcription regulation</keyword>
<keyword evidence="6" id="KW-1185">Reference proteome</keyword>
<dbReference type="AlphaFoldDB" id="A0A2T0VBZ2"/>
<name>A0A2T0VBZ2_9MICO</name>
<dbReference type="InterPro" id="IPR037171">
    <property type="entry name" value="NagB/RpiA_transferase-like"/>
</dbReference>
<dbReference type="PANTHER" id="PTHR30363:SF44">
    <property type="entry name" value="AGA OPERON TRANSCRIPTIONAL REPRESSOR-RELATED"/>
    <property type="match status" value="1"/>
</dbReference>
<evidence type="ECO:0000259" key="4">
    <source>
        <dbReference type="PROSITE" id="PS51000"/>
    </source>
</evidence>
<dbReference type="Pfam" id="PF08220">
    <property type="entry name" value="HTH_DeoR"/>
    <property type="match status" value="1"/>
</dbReference>
<evidence type="ECO:0000313" key="5">
    <source>
        <dbReference type="EMBL" id="PRY67671.1"/>
    </source>
</evidence>
<proteinExistence type="predicted"/>
<dbReference type="InterPro" id="IPR014036">
    <property type="entry name" value="DeoR-like_C"/>
</dbReference>
<organism evidence="5 6">
    <name type="scientific">Glaciihabitans tibetensis</name>
    <dbReference type="NCBI Taxonomy" id="1266600"/>
    <lineage>
        <taxon>Bacteria</taxon>
        <taxon>Bacillati</taxon>
        <taxon>Actinomycetota</taxon>
        <taxon>Actinomycetes</taxon>
        <taxon>Micrococcales</taxon>
        <taxon>Microbacteriaceae</taxon>
        <taxon>Glaciihabitans</taxon>
    </lineage>
</organism>
<dbReference type="GO" id="GO:0003700">
    <property type="term" value="F:DNA-binding transcription factor activity"/>
    <property type="evidence" value="ECO:0007669"/>
    <property type="project" value="InterPro"/>
</dbReference>
<gene>
    <name evidence="5" type="ORF">B0I08_106279</name>
</gene>
<comment type="caution">
    <text evidence="5">The sequence shown here is derived from an EMBL/GenBank/DDBJ whole genome shotgun (WGS) entry which is preliminary data.</text>
</comment>
<dbReference type="RefSeq" id="WP_106213429.1">
    <property type="nucleotide sequence ID" value="NZ_PVTL01000006.1"/>
</dbReference>
<evidence type="ECO:0000256" key="3">
    <source>
        <dbReference type="ARBA" id="ARBA00023163"/>
    </source>
</evidence>
<evidence type="ECO:0000313" key="6">
    <source>
        <dbReference type="Proteomes" id="UP000237983"/>
    </source>
</evidence>
<protein>
    <submittedName>
        <fullName evidence="5">DeoR family transcriptional regulator</fullName>
    </submittedName>
</protein>
<dbReference type="SMART" id="SM01134">
    <property type="entry name" value="DeoRC"/>
    <property type="match status" value="1"/>
</dbReference>
<dbReference type="EMBL" id="PVTL01000006">
    <property type="protein sequence ID" value="PRY67671.1"/>
    <property type="molecule type" value="Genomic_DNA"/>
</dbReference>
<dbReference type="PROSITE" id="PS00894">
    <property type="entry name" value="HTH_DEOR_1"/>
    <property type="match status" value="1"/>
</dbReference>
<dbReference type="Proteomes" id="UP000237983">
    <property type="component" value="Unassembled WGS sequence"/>
</dbReference>
<feature type="domain" description="HTH deoR-type" evidence="4">
    <location>
        <begin position="6"/>
        <end position="61"/>
    </location>
</feature>
<keyword evidence="2" id="KW-0238">DNA-binding</keyword>